<dbReference type="GO" id="GO:0005886">
    <property type="term" value="C:plasma membrane"/>
    <property type="evidence" value="ECO:0007669"/>
    <property type="project" value="UniProtKB-SubCell"/>
</dbReference>
<dbReference type="FunFam" id="3.30.450.20:FF:000046">
    <property type="entry name" value="Aerotaxis sensor receptor"/>
    <property type="match status" value="1"/>
</dbReference>
<dbReference type="PANTHER" id="PTHR43531">
    <property type="entry name" value="PROTEIN ICFG"/>
    <property type="match status" value="1"/>
</dbReference>
<dbReference type="EMBL" id="JAEDAF010000009">
    <property type="protein sequence ID" value="MBH8580590.1"/>
    <property type="molecule type" value="Genomic_DNA"/>
</dbReference>
<evidence type="ECO:0000256" key="13">
    <source>
        <dbReference type="SAM" id="MobiDB-lite"/>
    </source>
</evidence>
<dbReference type="AlphaFoldDB" id="A0ABD4L1M7"/>
<dbReference type="Pfam" id="PF08447">
    <property type="entry name" value="PAS_3"/>
    <property type="match status" value="1"/>
</dbReference>
<dbReference type="GO" id="GO:0006935">
    <property type="term" value="P:chemotaxis"/>
    <property type="evidence" value="ECO:0007669"/>
    <property type="project" value="UniProtKB-KW"/>
</dbReference>
<keyword evidence="7 14" id="KW-1133">Transmembrane helix</keyword>
<evidence type="ECO:0000256" key="1">
    <source>
        <dbReference type="ARBA" id="ARBA00004429"/>
    </source>
</evidence>
<organism evidence="18 19">
    <name type="scientific">Bisbaumannia pacifica</name>
    <dbReference type="NCBI Taxonomy" id="77098"/>
    <lineage>
        <taxon>Bacteria</taxon>
        <taxon>Pseudomonadati</taxon>
        <taxon>Pseudomonadota</taxon>
        <taxon>Gammaproteobacteria</taxon>
        <taxon>Oceanospirillales</taxon>
        <taxon>Halomonadaceae</taxon>
        <taxon>Bisbaumannia</taxon>
    </lineage>
</organism>
<dbReference type="CDD" id="cd06225">
    <property type="entry name" value="HAMP"/>
    <property type="match status" value="1"/>
</dbReference>
<feature type="transmembrane region" description="Helical" evidence="14">
    <location>
        <begin position="193"/>
        <end position="213"/>
    </location>
</feature>
<keyword evidence="3" id="KW-0488">Methylation</keyword>
<dbReference type="PROSITE" id="PS50885">
    <property type="entry name" value="HAMP"/>
    <property type="match status" value="1"/>
</dbReference>
<dbReference type="InterPro" id="IPR051310">
    <property type="entry name" value="MCP_chemotaxis"/>
</dbReference>
<evidence type="ECO:0000256" key="7">
    <source>
        <dbReference type="ARBA" id="ARBA00022989"/>
    </source>
</evidence>
<dbReference type="InterPro" id="IPR004089">
    <property type="entry name" value="MCPsignal_dom"/>
</dbReference>
<evidence type="ECO:0000313" key="19">
    <source>
        <dbReference type="Proteomes" id="UP000651738"/>
    </source>
</evidence>
<dbReference type="RefSeq" id="WP_146800981.1">
    <property type="nucleotide sequence ID" value="NZ_BJUK01000002.1"/>
</dbReference>
<evidence type="ECO:0000256" key="8">
    <source>
        <dbReference type="ARBA" id="ARBA00023136"/>
    </source>
</evidence>
<comment type="subcellular location">
    <subcellularLocation>
        <location evidence="1">Cell inner membrane</location>
        <topology evidence="1">Multi-pass membrane protein</topology>
    </subcellularLocation>
</comment>
<dbReference type="GO" id="GO:0007165">
    <property type="term" value="P:signal transduction"/>
    <property type="evidence" value="ECO:0007669"/>
    <property type="project" value="UniProtKB-KW"/>
</dbReference>
<evidence type="ECO:0000256" key="3">
    <source>
        <dbReference type="ARBA" id="ARBA00022481"/>
    </source>
</evidence>
<accession>A0ABD4L1M7</accession>
<dbReference type="SMART" id="SM00091">
    <property type="entry name" value="PAS"/>
    <property type="match status" value="1"/>
</dbReference>
<feature type="domain" description="Methyl-accepting transducer" evidence="15">
    <location>
        <begin position="272"/>
        <end position="501"/>
    </location>
</feature>
<evidence type="ECO:0000256" key="2">
    <source>
        <dbReference type="ARBA" id="ARBA00022475"/>
    </source>
</evidence>
<evidence type="ECO:0000256" key="14">
    <source>
        <dbReference type="SAM" id="Phobius"/>
    </source>
</evidence>
<feature type="domain" description="PAS" evidence="16">
    <location>
        <begin position="25"/>
        <end position="76"/>
    </location>
</feature>
<feature type="transmembrane region" description="Helical" evidence="14">
    <location>
        <begin position="168"/>
        <end position="187"/>
    </location>
</feature>
<feature type="region of interest" description="Disordered" evidence="13">
    <location>
        <begin position="513"/>
        <end position="550"/>
    </location>
</feature>
<keyword evidence="12" id="KW-0175">Coiled coil</keyword>
<dbReference type="SMART" id="SM00304">
    <property type="entry name" value="HAMP"/>
    <property type="match status" value="2"/>
</dbReference>
<name>A0ABD4L1M7_9GAMM</name>
<evidence type="ECO:0000256" key="4">
    <source>
        <dbReference type="ARBA" id="ARBA00022500"/>
    </source>
</evidence>
<keyword evidence="5" id="KW-0997">Cell inner membrane</keyword>
<evidence type="ECO:0000256" key="10">
    <source>
        <dbReference type="ARBA" id="ARBA00029447"/>
    </source>
</evidence>
<keyword evidence="8 14" id="KW-0472">Membrane</keyword>
<dbReference type="Proteomes" id="UP000651738">
    <property type="component" value="Unassembled WGS sequence"/>
</dbReference>
<dbReference type="SUPFAM" id="SSF58104">
    <property type="entry name" value="Methyl-accepting chemotaxis protein (MCP) signaling domain"/>
    <property type="match status" value="1"/>
</dbReference>
<dbReference type="SUPFAM" id="SSF55785">
    <property type="entry name" value="PYP-like sensor domain (PAS domain)"/>
    <property type="match status" value="1"/>
</dbReference>
<evidence type="ECO:0000259" key="17">
    <source>
        <dbReference type="PROSITE" id="PS50885"/>
    </source>
</evidence>
<dbReference type="Pfam" id="PF00015">
    <property type="entry name" value="MCPsignal"/>
    <property type="match status" value="1"/>
</dbReference>
<evidence type="ECO:0000256" key="11">
    <source>
        <dbReference type="PROSITE-ProRule" id="PRU00284"/>
    </source>
</evidence>
<evidence type="ECO:0000259" key="15">
    <source>
        <dbReference type="PROSITE" id="PS50111"/>
    </source>
</evidence>
<dbReference type="InterPro" id="IPR004090">
    <property type="entry name" value="Chemotax_Me-accpt_rcpt"/>
</dbReference>
<dbReference type="InterPro" id="IPR035965">
    <property type="entry name" value="PAS-like_dom_sf"/>
</dbReference>
<sequence length="550" mass="59712">MRNNGYVSQRNHPLEPDDFLISRTDRRGMISYANPAFVEISGFSREELIGSPHNIVRHPDMPPEVFADMWATLKRGQGWQGIVKNRCKNGDHYWVHAHVVPLIESGRIEGFASLRTFVPEAQIRRAETLYREMREGRCAYRVKDGQLRRKGWLGWWQPSRLTGLQSKLMSFTLAAVGIALAGASPWFSQLPALVAWPLAGTALAGLLVAGWRLSHSMTRAVEQAGDFSLQIAAGNLDATPPAPRSDQLGQAVRSLDLMRKSLLAITGGIRRGADVIGPTASDMEQSNQAMVGRLEQQASAIQDTAASMEEIASTVQHSADNAQLATEAADSNVAEVDEAAKRMQSLASAMETITRQTQNMAAMVETIDNIAFQTNILALNASVEAARAGEHGRGFAVVAGEVRSLANQAADAAKKVQLLIAEAGKGVASGVEHTRDTEAAMQRIREASHRVNDLMAEISAAAREQSEGVTQVGQSIHAIDRATQESAAEMQRYHGVTQSLRGEAEALNTNARAFSTRSAAQRPVADRPKLAPEALPMASPSREEAEWENF</sequence>
<feature type="domain" description="HAMP" evidence="17">
    <location>
        <begin position="215"/>
        <end position="267"/>
    </location>
</feature>
<comment type="similarity">
    <text evidence="10">Belongs to the methyl-accepting chemotaxis (MCP) protein family.</text>
</comment>
<dbReference type="PROSITE" id="PS50111">
    <property type="entry name" value="CHEMOTAXIS_TRANSDUC_2"/>
    <property type="match status" value="1"/>
</dbReference>
<dbReference type="PRINTS" id="PR00260">
    <property type="entry name" value="CHEMTRNSDUCR"/>
</dbReference>
<feature type="coiled-coil region" evidence="12">
    <location>
        <begin position="437"/>
        <end position="464"/>
    </location>
</feature>
<comment type="caution">
    <text evidence="18">The sequence shown here is derived from an EMBL/GenBank/DDBJ whole genome shotgun (WGS) entry which is preliminary data.</text>
</comment>
<dbReference type="InterPro" id="IPR000014">
    <property type="entry name" value="PAS"/>
</dbReference>
<dbReference type="PROSITE" id="PS50112">
    <property type="entry name" value="PAS"/>
    <property type="match status" value="1"/>
</dbReference>
<dbReference type="Gene3D" id="1.10.287.950">
    <property type="entry name" value="Methyl-accepting chemotaxis protein"/>
    <property type="match status" value="1"/>
</dbReference>
<evidence type="ECO:0000256" key="5">
    <source>
        <dbReference type="ARBA" id="ARBA00022519"/>
    </source>
</evidence>
<keyword evidence="4" id="KW-0145">Chemotaxis</keyword>
<keyword evidence="6 14" id="KW-0812">Transmembrane</keyword>
<proteinExistence type="inferred from homology"/>
<evidence type="ECO:0000256" key="6">
    <source>
        <dbReference type="ARBA" id="ARBA00022692"/>
    </source>
</evidence>
<gene>
    <name evidence="18" type="ORF">I7V36_10850</name>
</gene>
<dbReference type="PANTHER" id="PTHR43531:SF5">
    <property type="entry name" value="METHYL-ACCEPTING CHEMOTAXIS PROTEIN III"/>
    <property type="match status" value="1"/>
</dbReference>
<dbReference type="Gene3D" id="3.30.450.20">
    <property type="entry name" value="PAS domain"/>
    <property type="match status" value="1"/>
</dbReference>
<dbReference type="InterPro" id="IPR003660">
    <property type="entry name" value="HAMP_dom"/>
</dbReference>
<evidence type="ECO:0000259" key="16">
    <source>
        <dbReference type="PROSITE" id="PS50112"/>
    </source>
</evidence>
<protein>
    <submittedName>
        <fullName evidence="18">PAS domain-containing protein</fullName>
    </submittedName>
</protein>
<dbReference type="SMART" id="SM00283">
    <property type="entry name" value="MA"/>
    <property type="match status" value="1"/>
</dbReference>
<evidence type="ECO:0000313" key="18">
    <source>
        <dbReference type="EMBL" id="MBH8580590.1"/>
    </source>
</evidence>
<keyword evidence="2" id="KW-1003">Cell membrane</keyword>
<keyword evidence="9 11" id="KW-0807">Transducer</keyword>
<evidence type="ECO:0000256" key="9">
    <source>
        <dbReference type="ARBA" id="ARBA00023224"/>
    </source>
</evidence>
<reference evidence="18 19" key="1">
    <citation type="submission" date="2020-12" db="EMBL/GenBank/DDBJ databases">
        <title>Draft genome sequence of Halomonas pacifica strain CARE-V15.</title>
        <authorList>
            <person name="Vignesh N."/>
            <person name="Thabitha A."/>
            <person name="Saravanan R."/>
            <person name="Manigandan V."/>
        </authorList>
    </citation>
    <scope>NUCLEOTIDE SEQUENCE [LARGE SCALE GENOMIC DNA]</scope>
    <source>
        <strain evidence="18 19">CARE-V15</strain>
    </source>
</reference>
<dbReference type="NCBIfam" id="TIGR00229">
    <property type="entry name" value="sensory_box"/>
    <property type="match status" value="1"/>
</dbReference>
<evidence type="ECO:0000256" key="12">
    <source>
        <dbReference type="SAM" id="Coils"/>
    </source>
</evidence>
<dbReference type="InterPro" id="IPR013655">
    <property type="entry name" value="PAS_fold_3"/>
</dbReference>
<dbReference type="CDD" id="cd00130">
    <property type="entry name" value="PAS"/>
    <property type="match status" value="1"/>
</dbReference>
<dbReference type="CDD" id="cd11386">
    <property type="entry name" value="MCP_signal"/>
    <property type="match status" value="1"/>
</dbReference>